<dbReference type="Proteomes" id="UP000233524">
    <property type="component" value="Unassembled WGS sequence"/>
</dbReference>
<evidence type="ECO:0000256" key="5">
    <source>
        <dbReference type="ARBA" id="ARBA00023136"/>
    </source>
</evidence>
<feature type="transmembrane region" description="Helical" evidence="7">
    <location>
        <begin position="468"/>
        <end position="489"/>
    </location>
</feature>
<keyword evidence="2" id="KW-0813">Transport</keyword>
<comment type="caution">
    <text evidence="8">The sequence shown here is derived from an EMBL/GenBank/DDBJ whole genome shotgun (WGS) entry which is preliminary data.</text>
</comment>
<dbReference type="EMBL" id="NLAX01001034">
    <property type="protein sequence ID" value="PKS06301.1"/>
    <property type="molecule type" value="Genomic_DNA"/>
</dbReference>
<dbReference type="InParanoid" id="A0A2N3N1L8"/>
<keyword evidence="9" id="KW-1185">Reference proteome</keyword>
<evidence type="ECO:0000313" key="8">
    <source>
        <dbReference type="EMBL" id="PKS06301.1"/>
    </source>
</evidence>
<accession>A0A2N3N1L8</accession>
<dbReference type="PANTHER" id="PTHR43791:SF14">
    <property type="entry name" value="MFS GENERAL SUBSTRATE TRANSPORTER"/>
    <property type="match status" value="1"/>
</dbReference>
<keyword evidence="4 7" id="KW-1133">Transmembrane helix</keyword>
<keyword evidence="5 7" id="KW-0472">Membrane</keyword>
<dbReference type="GO" id="GO:0016020">
    <property type="term" value="C:membrane"/>
    <property type="evidence" value="ECO:0007669"/>
    <property type="project" value="UniProtKB-SubCell"/>
</dbReference>
<proteinExistence type="predicted"/>
<feature type="transmembrane region" description="Helical" evidence="7">
    <location>
        <begin position="375"/>
        <end position="395"/>
    </location>
</feature>
<dbReference type="GO" id="GO:0022857">
    <property type="term" value="F:transmembrane transporter activity"/>
    <property type="evidence" value="ECO:0007669"/>
    <property type="project" value="InterPro"/>
</dbReference>
<evidence type="ECO:0000256" key="2">
    <source>
        <dbReference type="ARBA" id="ARBA00022448"/>
    </source>
</evidence>
<dbReference type="Gene3D" id="1.20.1250.20">
    <property type="entry name" value="MFS general substrate transporter like domains"/>
    <property type="match status" value="1"/>
</dbReference>
<keyword evidence="3 7" id="KW-0812">Transmembrane</keyword>
<feature type="transmembrane region" description="Helical" evidence="7">
    <location>
        <begin position="407"/>
        <end position="428"/>
    </location>
</feature>
<dbReference type="VEuPathDB" id="FungiDB:jhhlp_007049"/>
<reference evidence="8 9" key="1">
    <citation type="journal article" date="2017" name="G3 (Bethesda)">
        <title>First Draft Genome Sequence of the Pathogenic Fungus Lomentospora prolificans (Formerly Scedosporium prolificans).</title>
        <authorList>
            <person name="Luo R."/>
            <person name="Zimin A."/>
            <person name="Workman R."/>
            <person name="Fan Y."/>
            <person name="Pertea G."/>
            <person name="Grossman N."/>
            <person name="Wear M.P."/>
            <person name="Jia B."/>
            <person name="Miller H."/>
            <person name="Casadevall A."/>
            <person name="Timp W."/>
            <person name="Zhang S.X."/>
            <person name="Salzberg S.L."/>
        </authorList>
    </citation>
    <scope>NUCLEOTIDE SEQUENCE [LARGE SCALE GENOMIC DNA]</scope>
    <source>
        <strain evidence="8 9">JHH-5317</strain>
    </source>
</reference>
<feature type="compositionally biased region" description="Polar residues" evidence="6">
    <location>
        <begin position="14"/>
        <end position="26"/>
    </location>
</feature>
<dbReference type="FunFam" id="1.20.1250.20:FF:000106">
    <property type="entry name" value="MFS transporter, putative"/>
    <property type="match status" value="1"/>
</dbReference>
<feature type="transmembrane region" description="Helical" evidence="7">
    <location>
        <begin position="501"/>
        <end position="524"/>
    </location>
</feature>
<sequence length="562" mass="64619">MGRPPKIEVEDTPASDSSLSVRNDTSGGYGSSDEHVFSDPSIADYWRKKYEKAGYENRHRYDPNYKWTAEEEKRLVRKVSSGRKLDVIAEQTGERAKLDRKIMIWAWVMFCALDLHRKNINRAISDNMLPELGMDTNDFNYGQTIFLVSFLAAELPSGLISKKVGADRWIPTIIIAWSLVAGSQAFLNNRAGFYAVKALLGLLMGGFIPDIVLWLTYYYKSNELPVRLAWFWTALSTCNIVGSLIAAGVLKMRGINGWGGWRWLFLLEAIPTCIIGIFSWVLMPPGPTQTKNWFRGKNGWFTEHEEYIMVNRLLRDDPSKGDMNNRQAVNHKLLWKTITDWEQWPLYLIGLTAYIPPAPPNTYLSYILRQLGFNVFHANLLAIPSQFLFAVNLLILTWISEKFKERAIVSSSSNIWIFPWLLALVLLPGDASPWVRYALLTGLLSYPYCHAVLVGWNAKNSNSVRTRAVSAALYNIFVQSGNIVASNIYREDDKPLYKRGNRILLAITSFNIVLFYLVKAFYIWRNRVRDRKWNAMTKEQQEEYVLNTTDEGMKRLDFRFVH</sequence>
<dbReference type="OrthoDB" id="1935484at2759"/>
<feature type="region of interest" description="Disordered" evidence="6">
    <location>
        <begin position="1"/>
        <end position="35"/>
    </location>
</feature>
<dbReference type="FunFam" id="1.20.1250.20:FF:000247">
    <property type="entry name" value="MFS general substrate transporter"/>
    <property type="match status" value="1"/>
</dbReference>
<feature type="transmembrane region" description="Helical" evidence="7">
    <location>
        <begin position="199"/>
        <end position="217"/>
    </location>
</feature>
<feature type="transmembrane region" description="Helical" evidence="7">
    <location>
        <begin position="229"/>
        <end position="250"/>
    </location>
</feature>
<dbReference type="AlphaFoldDB" id="A0A2N3N1L8"/>
<evidence type="ECO:0000256" key="7">
    <source>
        <dbReference type="SAM" id="Phobius"/>
    </source>
</evidence>
<evidence type="ECO:0000256" key="6">
    <source>
        <dbReference type="SAM" id="MobiDB-lite"/>
    </source>
</evidence>
<organism evidence="8 9">
    <name type="scientific">Lomentospora prolificans</name>
    <dbReference type="NCBI Taxonomy" id="41688"/>
    <lineage>
        <taxon>Eukaryota</taxon>
        <taxon>Fungi</taxon>
        <taxon>Dikarya</taxon>
        <taxon>Ascomycota</taxon>
        <taxon>Pezizomycotina</taxon>
        <taxon>Sordariomycetes</taxon>
        <taxon>Hypocreomycetidae</taxon>
        <taxon>Microascales</taxon>
        <taxon>Microascaceae</taxon>
        <taxon>Lomentospora</taxon>
    </lineage>
</organism>
<dbReference type="InterPro" id="IPR036259">
    <property type="entry name" value="MFS_trans_sf"/>
</dbReference>
<gene>
    <name evidence="8" type="ORF">jhhlp_007049</name>
</gene>
<dbReference type="FunCoup" id="A0A2N3N1L8">
    <property type="interactions" value="75"/>
</dbReference>
<dbReference type="Pfam" id="PF07690">
    <property type="entry name" value="MFS_1"/>
    <property type="match status" value="1"/>
</dbReference>
<evidence type="ECO:0000313" key="9">
    <source>
        <dbReference type="Proteomes" id="UP000233524"/>
    </source>
</evidence>
<name>A0A2N3N1L8_9PEZI</name>
<dbReference type="InterPro" id="IPR011701">
    <property type="entry name" value="MFS"/>
</dbReference>
<evidence type="ECO:0000256" key="1">
    <source>
        <dbReference type="ARBA" id="ARBA00004141"/>
    </source>
</evidence>
<feature type="transmembrane region" description="Helical" evidence="7">
    <location>
        <begin position="262"/>
        <end position="283"/>
    </location>
</feature>
<comment type="subcellular location">
    <subcellularLocation>
        <location evidence="1">Membrane</location>
        <topology evidence="1">Multi-pass membrane protein</topology>
    </subcellularLocation>
</comment>
<dbReference type="SUPFAM" id="SSF103473">
    <property type="entry name" value="MFS general substrate transporter"/>
    <property type="match status" value="1"/>
</dbReference>
<protein>
    <recommendedName>
        <fullName evidence="10">Major facilitator superfamily (MFS) profile domain-containing protein</fullName>
    </recommendedName>
</protein>
<evidence type="ECO:0000256" key="3">
    <source>
        <dbReference type="ARBA" id="ARBA00022692"/>
    </source>
</evidence>
<dbReference type="PANTHER" id="PTHR43791">
    <property type="entry name" value="PERMEASE-RELATED"/>
    <property type="match status" value="1"/>
</dbReference>
<evidence type="ECO:0000256" key="4">
    <source>
        <dbReference type="ARBA" id="ARBA00022989"/>
    </source>
</evidence>
<evidence type="ECO:0008006" key="10">
    <source>
        <dbReference type="Google" id="ProtNLM"/>
    </source>
</evidence>
<feature type="transmembrane region" description="Helical" evidence="7">
    <location>
        <begin position="434"/>
        <end position="456"/>
    </location>
</feature>